<dbReference type="InterPro" id="IPR006311">
    <property type="entry name" value="TAT_signal"/>
</dbReference>
<dbReference type="Proteomes" id="UP000460272">
    <property type="component" value="Unassembled WGS sequence"/>
</dbReference>
<keyword evidence="1" id="KW-0732">Signal</keyword>
<gene>
    <name evidence="2" type="ORF">EAS64_16665</name>
</gene>
<dbReference type="EMBL" id="RPFW01000003">
    <property type="protein sequence ID" value="TVZ04050.1"/>
    <property type="molecule type" value="Genomic_DNA"/>
</dbReference>
<keyword evidence="3" id="KW-1185">Reference proteome</keyword>
<name>A0A6P2BYP7_9ACTN</name>
<dbReference type="OrthoDB" id="3454650at2"/>
<sequence>MKVLDSRAARLWLAFAVAAALALTGGAAAPAASAATAPAVLTSLDCRSATQCVAVGDNNPDHPTQLEGDNWNGTAWVRVTVPNPPGSVRVRMNGVACPASHPCVAVGKAQPKSGGSYAIGALWNGKSWSVARAAAPGAGSQLTAVACPAVHSCYAAGSYLPKGSGRTVLIEHWNGTAWAQQPAAAPPGSRGGILYAISCATTSMCVAIGDDGSGPLIERWNGKAWAATRPPSTTSESIWAVSCPTTTRCFAVGEDNLGLGVLVDQWNG</sequence>
<evidence type="ECO:0000313" key="3">
    <source>
        <dbReference type="Proteomes" id="UP000460272"/>
    </source>
</evidence>
<reference evidence="2 3" key="1">
    <citation type="submission" date="2018-11" db="EMBL/GenBank/DDBJ databases">
        <title>Trebonia kvetii gen.nov., sp.nov., a novel acidophilic actinobacterium, and proposal of the new actinobacterial family Treboniaceae fam. nov.</title>
        <authorList>
            <person name="Rapoport D."/>
            <person name="Sagova-Mareckova M."/>
            <person name="Sedlacek I."/>
            <person name="Provaznik J."/>
            <person name="Kralova S."/>
            <person name="Pavlinic D."/>
            <person name="Benes V."/>
            <person name="Kopecky J."/>
        </authorList>
    </citation>
    <scope>NUCLEOTIDE SEQUENCE [LARGE SCALE GENOMIC DNA]</scope>
    <source>
        <strain evidence="2 3">15Tr583</strain>
    </source>
</reference>
<dbReference type="AlphaFoldDB" id="A0A6P2BYP7"/>
<evidence type="ECO:0008006" key="4">
    <source>
        <dbReference type="Google" id="ProtNLM"/>
    </source>
</evidence>
<accession>A0A6P2BYP7</accession>
<evidence type="ECO:0000313" key="2">
    <source>
        <dbReference type="EMBL" id="TVZ04050.1"/>
    </source>
</evidence>
<comment type="caution">
    <text evidence="2">The sequence shown here is derived from an EMBL/GenBank/DDBJ whole genome shotgun (WGS) entry which is preliminary data.</text>
</comment>
<dbReference type="RefSeq" id="WP_145853920.1">
    <property type="nucleotide sequence ID" value="NZ_RPFW01000003.1"/>
</dbReference>
<feature type="chain" id="PRO_5026649795" description="Secreted protein" evidence="1">
    <location>
        <begin position="35"/>
        <end position="268"/>
    </location>
</feature>
<protein>
    <recommendedName>
        <fullName evidence="4">Secreted protein</fullName>
    </recommendedName>
</protein>
<proteinExistence type="predicted"/>
<organism evidence="2 3">
    <name type="scientific">Trebonia kvetii</name>
    <dbReference type="NCBI Taxonomy" id="2480626"/>
    <lineage>
        <taxon>Bacteria</taxon>
        <taxon>Bacillati</taxon>
        <taxon>Actinomycetota</taxon>
        <taxon>Actinomycetes</taxon>
        <taxon>Streptosporangiales</taxon>
        <taxon>Treboniaceae</taxon>
        <taxon>Trebonia</taxon>
    </lineage>
</organism>
<dbReference type="PROSITE" id="PS51318">
    <property type="entry name" value="TAT"/>
    <property type="match status" value="1"/>
</dbReference>
<evidence type="ECO:0000256" key="1">
    <source>
        <dbReference type="SAM" id="SignalP"/>
    </source>
</evidence>
<feature type="signal peptide" evidence="1">
    <location>
        <begin position="1"/>
        <end position="34"/>
    </location>
</feature>